<evidence type="ECO:0000256" key="2">
    <source>
        <dbReference type="ARBA" id="ARBA00006671"/>
    </source>
</evidence>
<dbReference type="Pfam" id="PF00419">
    <property type="entry name" value="Fimbrial"/>
    <property type="match status" value="1"/>
</dbReference>
<dbReference type="EMBL" id="RHHM01000010">
    <property type="protein sequence ID" value="RQM37660.1"/>
    <property type="molecule type" value="Genomic_DNA"/>
</dbReference>
<dbReference type="InterPro" id="IPR050263">
    <property type="entry name" value="Bact_Fimbrial_Adh_Pro"/>
</dbReference>
<evidence type="ECO:0000256" key="1">
    <source>
        <dbReference type="ARBA" id="ARBA00004561"/>
    </source>
</evidence>
<keyword evidence="7" id="KW-1185">Reference proteome</keyword>
<dbReference type="InterPro" id="IPR036937">
    <property type="entry name" value="Adhesion_dom_fimbrial_sf"/>
</dbReference>
<accession>A0A3N6S8Z0</accession>
<keyword evidence="3" id="KW-0732">Signal</keyword>
<comment type="caution">
    <text evidence="6">The sequence shown here is derived from an EMBL/GenBank/DDBJ whole genome shotgun (WGS) entry which is preliminary data.</text>
</comment>
<dbReference type="Proteomes" id="UP000279457">
    <property type="component" value="Unassembled WGS sequence"/>
</dbReference>
<dbReference type="InterPro" id="IPR000259">
    <property type="entry name" value="Adhesion_dom_fimbrial"/>
</dbReference>
<comment type="subcellular location">
    <subcellularLocation>
        <location evidence="1">Fimbrium</location>
    </subcellularLocation>
</comment>
<dbReference type="PANTHER" id="PTHR33420:SF3">
    <property type="entry name" value="FIMBRIAL SUBUNIT ELFA"/>
    <property type="match status" value="1"/>
</dbReference>
<evidence type="ECO:0000313" key="7">
    <source>
        <dbReference type="Proteomes" id="UP000279457"/>
    </source>
</evidence>
<protein>
    <submittedName>
        <fullName evidence="6">Type 1 fimbrial protein</fullName>
    </submittedName>
</protein>
<proteinExistence type="inferred from homology"/>
<dbReference type="OrthoDB" id="6522787at2"/>
<name>A0A3N6S8Z0_9GAMM</name>
<dbReference type="PANTHER" id="PTHR33420">
    <property type="entry name" value="FIMBRIAL SUBUNIT ELFA-RELATED"/>
    <property type="match status" value="1"/>
</dbReference>
<keyword evidence="4" id="KW-0281">Fimbrium</keyword>
<organism evidence="6 7">
    <name type="scientific">Erwinia psidii</name>
    <dbReference type="NCBI Taxonomy" id="69224"/>
    <lineage>
        <taxon>Bacteria</taxon>
        <taxon>Pseudomonadati</taxon>
        <taxon>Pseudomonadota</taxon>
        <taxon>Gammaproteobacteria</taxon>
        <taxon>Enterobacterales</taxon>
        <taxon>Erwiniaceae</taxon>
        <taxon>Erwinia</taxon>
    </lineage>
</organism>
<evidence type="ECO:0000313" key="6">
    <source>
        <dbReference type="EMBL" id="RQM37660.1"/>
    </source>
</evidence>
<sequence length="199" mass="20216">MHLIYQQGLNMLQRKTLITLIMLAGIGTVFTSGANDDGTIHFIGTVSASACSVDSTAGTSGRAGTVNFGVVSSKTLAAVGNSTTAVPFSIVLTDCAVSSAPTITFNGESVSSASGDLFATQVTGVGIQIEDADATSTIYRPGIATANTGLNVLNINDGEDQVPSATAGFRAYLVRASGTGTVTGDIDTDVTFTINYTES</sequence>
<dbReference type="RefSeq" id="WP_124233713.1">
    <property type="nucleotide sequence ID" value="NZ_RHHM01000010.1"/>
</dbReference>
<feature type="domain" description="Fimbrial-type adhesion" evidence="5">
    <location>
        <begin position="40"/>
        <end position="196"/>
    </location>
</feature>
<evidence type="ECO:0000256" key="4">
    <source>
        <dbReference type="ARBA" id="ARBA00023263"/>
    </source>
</evidence>
<comment type="similarity">
    <text evidence="2">Belongs to the fimbrial protein family.</text>
</comment>
<reference evidence="6 7" key="1">
    <citation type="submission" date="2018-10" db="EMBL/GenBank/DDBJ databases">
        <title>Draft genome sequence for the type isolate of Erwinia psidii, agent causal of bacterial blight in guava (Psidium guajava) and wilt and die-back of Eucalyptus spp.</title>
        <authorList>
            <person name="Hermenegildo P.S."/>
            <person name="Santos S.A."/>
            <person name="Guimaraes L.M.S."/>
            <person name="Vidigal P.M.P."/>
            <person name="Pereira I.C."/>
            <person name="Badel J.L."/>
            <person name="Alfenas-Zerbini P."/>
            <person name="Ferreira M.A.S.V."/>
            <person name="Alfenas A.C."/>
        </authorList>
    </citation>
    <scope>NUCLEOTIDE SEQUENCE [LARGE SCALE GENOMIC DNA]</scope>
    <source>
        <strain evidence="6 7">IBSBF 435</strain>
    </source>
</reference>
<evidence type="ECO:0000256" key="3">
    <source>
        <dbReference type="ARBA" id="ARBA00022729"/>
    </source>
</evidence>
<dbReference type="GO" id="GO:0009289">
    <property type="term" value="C:pilus"/>
    <property type="evidence" value="ECO:0007669"/>
    <property type="project" value="UniProtKB-SubCell"/>
</dbReference>
<dbReference type="GO" id="GO:0043709">
    <property type="term" value="P:cell adhesion involved in single-species biofilm formation"/>
    <property type="evidence" value="ECO:0007669"/>
    <property type="project" value="TreeGrafter"/>
</dbReference>
<dbReference type="AlphaFoldDB" id="A0A3N6S8Z0"/>
<gene>
    <name evidence="6" type="ORF">EB241_14130</name>
</gene>
<dbReference type="Gene3D" id="2.60.40.1090">
    <property type="entry name" value="Fimbrial-type adhesion domain"/>
    <property type="match status" value="1"/>
</dbReference>
<dbReference type="SUPFAM" id="SSF49401">
    <property type="entry name" value="Bacterial adhesins"/>
    <property type="match status" value="1"/>
</dbReference>
<evidence type="ECO:0000259" key="5">
    <source>
        <dbReference type="Pfam" id="PF00419"/>
    </source>
</evidence>
<dbReference type="InterPro" id="IPR008966">
    <property type="entry name" value="Adhesion_dom_sf"/>
</dbReference>